<evidence type="ECO:0000313" key="2">
    <source>
        <dbReference type="Proteomes" id="UP000266298"/>
    </source>
</evidence>
<dbReference type="Pfam" id="PF14022">
    <property type="entry name" value="DUF4238"/>
    <property type="match status" value="1"/>
</dbReference>
<accession>A0A399NZG4</accession>
<sequence length="302" mass="33886">MAPLFLVNAQRKRNHHYLSAFLLRHFEEDHQFTVVPLNGSPAHIGSSSSVGWLKDSHRADPLETDPNAYEDAQSKHVENRAAPLVQRMIAGDCSPLEGPEREVLERLLILHHQRHPAMMEQVSRAVDPEFQRIKGIPGMEGLRRALLAQAVTFTADLDAKFIPEIRREVEARWAQYRGVFDAFTWNLVTFPEPSLVLGDMLVCPSRLARTSRTDERQYGSGVGLQTAERVTVALSPTTGLLLSRGDRVRRLVPEAFNRSTIGSATSYVIFPRSWPSRNPVIFKSAGDLMQRRGAAPVVGHRK</sequence>
<dbReference type="InterPro" id="IPR025332">
    <property type="entry name" value="DUF4238"/>
</dbReference>
<reference evidence="1 2" key="1">
    <citation type="submission" date="2018-08" db="EMBL/GenBank/DDBJ databases">
        <title>Genome Sequence of Clavibacter michiganensis Subspecies type strains, and the Atypical Peach-Colored Strains Isolated from Tomato.</title>
        <authorList>
            <person name="Osdaghi E."/>
            <person name="Portier P."/>
            <person name="Briand M."/>
            <person name="Jacques M.-A."/>
        </authorList>
    </citation>
    <scope>NUCLEOTIDE SEQUENCE [LARGE SCALE GENOMIC DNA]</scope>
    <source>
        <strain evidence="1 2">CFBP 7493</strain>
    </source>
</reference>
<dbReference type="Proteomes" id="UP000266298">
    <property type="component" value="Unassembled WGS sequence"/>
</dbReference>
<dbReference type="AlphaFoldDB" id="A0A399NZG4"/>
<name>A0A399NZG4_9MICO</name>
<comment type="caution">
    <text evidence="1">The sequence shown here is derived from an EMBL/GenBank/DDBJ whole genome shotgun (WGS) entry which is preliminary data.</text>
</comment>
<organism evidence="1 2">
    <name type="scientific">Clavibacter michiganensis</name>
    <dbReference type="NCBI Taxonomy" id="28447"/>
    <lineage>
        <taxon>Bacteria</taxon>
        <taxon>Bacillati</taxon>
        <taxon>Actinomycetota</taxon>
        <taxon>Actinomycetes</taxon>
        <taxon>Micrococcales</taxon>
        <taxon>Microbacteriaceae</taxon>
        <taxon>Clavibacter</taxon>
    </lineage>
</organism>
<protein>
    <submittedName>
        <fullName evidence="1">DUF4238 domain-containing protein</fullName>
    </submittedName>
</protein>
<proteinExistence type="predicted"/>
<dbReference type="EMBL" id="QWEC01000001">
    <property type="protein sequence ID" value="RII99108.1"/>
    <property type="molecule type" value="Genomic_DNA"/>
</dbReference>
<gene>
    <name evidence="1" type="ORF">DZF96_00270</name>
</gene>
<evidence type="ECO:0000313" key="1">
    <source>
        <dbReference type="EMBL" id="RII99108.1"/>
    </source>
</evidence>